<feature type="non-terminal residue" evidence="2">
    <location>
        <position position="96"/>
    </location>
</feature>
<protein>
    <submittedName>
        <fullName evidence="2">Uncharacterized protein</fullName>
    </submittedName>
</protein>
<gene>
    <name evidence="2" type="ORF">SCHPADRAFT_805324</name>
</gene>
<name>A0A0H2R9U8_9AGAM</name>
<accession>A0A0H2R9U8</accession>
<dbReference type="InParanoid" id="A0A0H2R9U8"/>
<keyword evidence="1" id="KW-1133">Transmembrane helix</keyword>
<evidence type="ECO:0000313" key="3">
    <source>
        <dbReference type="Proteomes" id="UP000053477"/>
    </source>
</evidence>
<evidence type="ECO:0000313" key="2">
    <source>
        <dbReference type="EMBL" id="KLO08629.1"/>
    </source>
</evidence>
<proteinExistence type="predicted"/>
<reference evidence="2 3" key="1">
    <citation type="submission" date="2015-04" db="EMBL/GenBank/DDBJ databases">
        <title>Complete genome sequence of Schizopora paradoxa KUC8140, a cosmopolitan wood degrader in East Asia.</title>
        <authorList>
            <consortium name="DOE Joint Genome Institute"/>
            <person name="Min B."/>
            <person name="Park H."/>
            <person name="Jang Y."/>
            <person name="Kim J.-J."/>
            <person name="Kim K.H."/>
            <person name="Pangilinan J."/>
            <person name="Lipzen A."/>
            <person name="Riley R."/>
            <person name="Grigoriev I.V."/>
            <person name="Spatafora J.W."/>
            <person name="Choi I.-G."/>
        </authorList>
    </citation>
    <scope>NUCLEOTIDE SEQUENCE [LARGE SCALE GENOMIC DNA]</scope>
    <source>
        <strain evidence="2 3">KUC8140</strain>
    </source>
</reference>
<feature type="transmembrane region" description="Helical" evidence="1">
    <location>
        <begin position="6"/>
        <end position="24"/>
    </location>
</feature>
<dbReference type="Proteomes" id="UP000053477">
    <property type="component" value="Unassembled WGS sequence"/>
</dbReference>
<dbReference type="AlphaFoldDB" id="A0A0H2R9U8"/>
<organism evidence="2 3">
    <name type="scientific">Schizopora paradoxa</name>
    <dbReference type="NCBI Taxonomy" id="27342"/>
    <lineage>
        <taxon>Eukaryota</taxon>
        <taxon>Fungi</taxon>
        <taxon>Dikarya</taxon>
        <taxon>Basidiomycota</taxon>
        <taxon>Agaricomycotina</taxon>
        <taxon>Agaricomycetes</taxon>
        <taxon>Hymenochaetales</taxon>
        <taxon>Schizoporaceae</taxon>
        <taxon>Schizopora</taxon>
    </lineage>
</organism>
<keyword evidence="3" id="KW-1185">Reference proteome</keyword>
<keyword evidence="1" id="KW-0472">Membrane</keyword>
<dbReference type="OrthoDB" id="1911848at2759"/>
<sequence length="96" mass="10886">MLDDIFALGVCLLEIGIWRSLFVWNEKMRDYVHDDAFVKLSEKCGKWDGMDDFRLVEARTKELIRIVEEVLPGTMGPLYTKAVVACLGAGTEDSPF</sequence>
<evidence type="ECO:0000256" key="1">
    <source>
        <dbReference type="SAM" id="Phobius"/>
    </source>
</evidence>
<keyword evidence="1" id="KW-0812">Transmembrane</keyword>
<dbReference type="EMBL" id="KQ086083">
    <property type="protein sequence ID" value="KLO08629.1"/>
    <property type="molecule type" value="Genomic_DNA"/>
</dbReference>